<evidence type="ECO:0000313" key="11">
    <source>
        <dbReference type="EMBL" id="RCL39338.1"/>
    </source>
</evidence>
<dbReference type="PANTHER" id="PTHR23117">
    <property type="entry name" value="GUANYLATE KINASE-RELATED"/>
    <property type="match status" value="1"/>
</dbReference>
<evidence type="ECO:0000256" key="2">
    <source>
        <dbReference type="ARBA" id="ARBA00012961"/>
    </source>
</evidence>
<comment type="caution">
    <text evidence="11">The sequence shown here is derived from an EMBL/GenBank/DDBJ whole genome shotgun (WGS) entry which is preliminary data.</text>
</comment>
<dbReference type="SMART" id="SM00072">
    <property type="entry name" value="GuKc"/>
    <property type="match status" value="1"/>
</dbReference>
<dbReference type="GO" id="GO:0005829">
    <property type="term" value="C:cytosol"/>
    <property type="evidence" value="ECO:0007669"/>
    <property type="project" value="TreeGrafter"/>
</dbReference>
<dbReference type="AlphaFoldDB" id="A0A368BPU1"/>
<dbReference type="EMBL" id="QOPD01000001">
    <property type="protein sequence ID" value="RCL39338.1"/>
    <property type="molecule type" value="Genomic_DNA"/>
</dbReference>
<proteinExistence type="inferred from homology"/>
<dbReference type="InterPro" id="IPR008145">
    <property type="entry name" value="GK/Ca_channel_bsu"/>
</dbReference>
<comment type="subcellular location">
    <subcellularLocation>
        <location evidence="9">Cytoplasm</location>
    </subcellularLocation>
</comment>
<evidence type="ECO:0000259" key="10">
    <source>
        <dbReference type="PROSITE" id="PS50052"/>
    </source>
</evidence>
<dbReference type="NCBIfam" id="TIGR03263">
    <property type="entry name" value="guanyl_kin"/>
    <property type="match status" value="1"/>
</dbReference>
<dbReference type="Gene3D" id="3.40.50.300">
    <property type="entry name" value="P-loop containing nucleotide triphosphate hydrolases"/>
    <property type="match status" value="1"/>
</dbReference>
<dbReference type="Proteomes" id="UP000252147">
    <property type="component" value="Unassembled WGS sequence"/>
</dbReference>
<reference evidence="11 12" key="1">
    <citation type="journal article" date="2018" name="Microbiome">
        <title>Fine metagenomic profile of the Mediterranean stratified and mixed water columns revealed by assembly and recruitment.</title>
        <authorList>
            <person name="Haro-Moreno J.M."/>
            <person name="Lopez-Perez M."/>
            <person name="De La Torre J.R."/>
            <person name="Picazo A."/>
            <person name="Camacho A."/>
            <person name="Rodriguez-Valera F."/>
        </authorList>
    </citation>
    <scope>NUCLEOTIDE SEQUENCE [LARGE SCALE GENOMIC DNA]</scope>
    <source>
        <strain evidence="11">MED-G83</strain>
    </source>
</reference>
<dbReference type="Gene3D" id="3.30.63.10">
    <property type="entry name" value="Guanylate Kinase phosphate binding domain"/>
    <property type="match status" value="1"/>
</dbReference>
<gene>
    <name evidence="9" type="primary">gmk</name>
    <name evidence="11" type="ORF">DBW97_01010</name>
</gene>
<feature type="domain" description="Guanylate kinase-like" evidence="10">
    <location>
        <begin position="10"/>
        <end position="192"/>
    </location>
</feature>
<dbReference type="InterPro" id="IPR008144">
    <property type="entry name" value="Guanylate_kin-like_dom"/>
</dbReference>
<evidence type="ECO:0000256" key="9">
    <source>
        <dbReference type="HAMAP-Rule" id="MF_00328"/>
    </source>
</evidence>
<dbReference type="HAMAP" id="MF_00328">
    <property type="entry name" value="Guanylate_kinase"/>
    <property type="match status" value="1"/>
</dbReference>
<dbReference type="GO" id="GO:0004385">
    <property type="term" value="F:GMP kinase activity"/>
    <property type="evidence" value="ECO:0007669"/>
    <property type="project" value="UniProtKB-UniRule"/>
</dbReference>
<dbReference type="FunFam" id="3.30.63.10:FF:000002">
    <property type="entry name" value="Guanylate kinase 1"/>
    <property type="match status" value="1"/>
</dbReference>
<dbReference type="InterPro" id="IPR027417">
    <property type="entry name" value="P-loop_NTPase"/>
</dbReference>
<dbReference type="CDD" id="cd00071">
    <property type="entry name" value="GMPK"/>
    <property type="match status" value="1"/>
</dbReference>
<evidence type="ECO:0000256" key="1">
    <source>
        <dbReference type="ARBA" id="ARBA00005790"/>
    </source>
</evidence>
<evidence type="ECO:0000313" key="12">
    <source>
        <dbReference type="Proteomes" id="UP000252147"/>
    </source>
</evidence>
<keyword evidence="7 9" id="KW-0067">ATP-binding</keyword>
<evidence type="ECO:0000256" key="6">
    <source>
        <dbReference type="ARBA" id="ARBA00022777"/>
    </source>
</evidence>
<comment type="function">
    <text evidence="9">Essential for recycling GMP and indirectly, cGMP.</text>
</comment>
<comment type="catalytic activity">
    <reaction evidence="9">
        <text>GMP + ATP = GDP + ADP</text>
        <dbReference type="Rhea" id="RHEA:20780"/>
        <dbReference type="ChEBI" id="CHEBI:30616"/>
        <dbReference type="ChEBI" id="CHEBI:58115"/>
        <dbReference type="ChEBI" id="CHEBI:58189"/>
        <dbReference type="ChEBI" id="CHEBI:456216"/>
        <dbReference type="EC" id="2.7.4.8"/>
    </reaction>
</comment>
<keyword evidence="5 9" id="KW-0547">Nucleotide-binding</keyword>
<evidence type="ECO:0000256" key="4">
    <source>
        <dbReference type="ARBA" id="ARBA00022679"/>
    </source>
</evidence>
<name>A0A368BPU1_9GAMM</name>
<dbReference type="PANTHER" id="PTHR23117:SF13">
    <property type="entry name" value="GUANYLATE KINASE"/>
    <property type="match status" value="1"/>
</dbReference>
<accession>A0A368BPU1</accession>
<evidence type="ECO:0000256" key="8">
    <source>
        <dbReference type="ARBA" id="ARBA00030128"/>
    </source>
</evidence>
<comment type="similarity">
    <text evidence="1 9">Belongs to the guanylate kinase family.</text>
</comment>
<sequence>MLKMLNSQEKNLYIFTAPSGAGKTTLIKRLISYARKQQHKVHLCVSHTTREPRAGEESSKDYYFISEEEFKKNISDNQYLEYAVVHGNLYGTPKTQIVQKLSDDNKVFLEIDWQGALDILKIYPNAESIFISPPSIDHLRKRLEDRGLDTKEVIEKRIKGAALEMEKAIHFKHQIVNISLDTATKNLINIIFGENNGKNYS</sequence>
<dbReference type="PROSITE" id="PS50052">
    <property type="entry name" value="GUANYLATE_KINASE_2"/>
    <property type="match status" value="1"/>
</dbReference>
<feature type="binding site" evidence="9">
    <location>
        <begin position="17"/>
        <end position="24"/>
    </location>
    <ligand>
        <name>ATP</name>
        <dbReference type="ChEBI" id="CHEBI:30616"/>
    </ligand>
</feature>
<keyword evidence="9" id="KW-0963">Cytoplasm</keyword>
<protein>
    <recommendedName>
        <fullName evidence="3 9">Guanylate kinase</fullName>
        <ecNumber evidence="2 9">2.7.4.8</ecNumber>
    </recommendedName>
    <alternativeName>
        <fullName evidence="8 9">GMP kinase</fullName>
    </alternativeName>
</protein>
<dbReference type="Pfam" id="PF00625">
    <property type="entry name" value="Guanylate_kin"/>
    <property type="match status" value="1"/>
</dbReference>
<keyword evidence="6 9" id="KW-0418">Kinase</keyword>
<evidence type="ECO:0000256" key="5">
    <source>
        <dbReference type="ARBA" id="ARBA00022741"/>
    </source>
</evidence>
<dbReference type="EC" id="2.7.4.8" evidence="2 9"/>
<evidence type="ECO:0000256" key="7">
    <source>
        <dbReference type="ARBA" id="ARBA00022840"/>
    </source>
</evidence>
<dbReference type="InterPro" id="IPR017665">
    <property type="entry name" value="Guanylate_kinase"/>
</dbReference>
<evidence type="ECO:0000256" key="3">
    <source>
        <dbReference type="ARBA" id="ARBA00016296"/>
    </source>
</evidence>
<organism evidence="11 12">
    <name type="scientific">SAR86 cluster bacterium</name>
    <dbReference type="NCBI Taxonomy" id="2030880"/>
    <lineage>
        <taxon>Bacteria</taxon>
        <taxon>Pseudomonadati</taxon>
        <taxon>Pseudomonadota</taxon>
        <taxon>Gammaproteobacteria</taxon>
        <taxon>SAR86 cluster</taxon>
    </lineage>
</organism>
<keyword evidence="4 9" id="KW-0808">Transferase</keyword>
<dbReference type="GO" id="GO:0005524">
    <property type="term" value="F:ATP binding"/>
    <property type="evidence" value="ECO:0007669"/>
    <property type="project" value="UniProtKB-UniRule"/>
</dbReference>
<dbReference type="SUPFAM" id="SSF52540">
    <property type="entry name" value="P-loop containing nucleoside triphosphate hydrolases"/>
    <property type="match status" value="1"/>
</dbReference>